<keyword evidence="4 7" id="KW-0812">Transmembrane</keyword>
<name>A0A841DRD2_9ACTN</name>
<comment type="subcellular location">
    <subcellularLocation>
        <location evidence="1 7">Cell membrane</location>
        <topology evidence="1 7">Multi-pass membrane protein</topology>
    </subcellularLocation>
</comment>
<dbReference type="PANTHER" id="PTHR43386">
    <property type="entry name" value="OLIGOPEPTIDE TRANSPORT SYSTEM PERMEASE PROTEIN APPC"/>
    <property type="match status" value="1"/>
</dbReference>
<keyword evidence="2 7" id="KW-0813">Transport</keyword>
<dbReference type="Pfam" id="PF00528">
    <property type="entry name" value="BPD_transp_1"/>
    <property type="match status" value="1"/>
</dbReference>
<feature type="transmembrane region" description="Helical" evidence="7">
    <location>
        <begin position="144"/>
        <end position="166"/>
    </location>
</feature>
<dbReference type="GO" id="GO:0005886">
    <property type="term" value="C:plasma membrane"/>
    <property type="evidence" value="ECO:0007669"/>
    <property type="project" value="UniProtKB-SubCell"/>
</dbReference>
<dbReference type="InterPro" id="IPR035906">
    <property type="entry name" value="MetI-like_sf"/>
</dbReference>
<gene>
    <name evidence="9" type="ORF">HDA44_001289</name>
</gene>
<reference evidence="9 10" key="1">
    <citation type="submission" date="2020-08" db="EMBL/GenBank/DDBJ databases">
        <title>Sequencing the genomes of 1000 actinobacteria strains.</title>
        <authorList>
            <person name="Klenk H.-P."/>
        </authorList>
    </citation>
    <scope>NUCLEOTIDE SEQUENCE [LARGE SCALE GENOMIC DNA]</scope>
    <source>
        <strain evidence="9 10">DSM 17294</strain>
    </source>
</reference>
<dbReference type="PROSITE" id="PS50928">
    <property type="entry name" value="ABC_TM1"/>
    <property type="match status" value="1"/>
</dbReference>
<dbReference type="CDD" id="cd06261">
    <property type="entry name" value="TM_PBP2"/>
    <property type="match status" value="1"/>
</dbReference>
<dbReference type="SUPFAM" id="SSF161098">
    <property type="entry name" value="MetI-like"/>
    <property type="match status" value="1"/>
</dbReference>
<accession>A0A841DRD2</accession>
<proteinExistence type="inferred from homology"/>
<evidence type="ECO:0000256" key="5">
    <source>
        <dbReference type="ARBA" id="ARBA00022989"/>
    </source>
</evidence>
<feature type="transmembrane region" description="Helical" evidence="7">
    <location>
        <begin position="83"/>
        <end position="105"/>
    </location>
</feature>
<dbReference type="AlphaFoldDB" id="A0A841DRD2"/>
<comment type="similarity">
    <text evidence="7">Belongs to the binding-protein-dependent transport system permease family.</text>
</comment>
<feature type="transmembrane region" description="Helical" evidence="7">
    <location>
        <begin position="192"/>
        <end position="218"/>
    </location>
</feature>
<sequence length="311" mass="32626">MTSGFLRNGRVRAGGVVLAIFVLVGALRDLLLKWYGVDPFSVDYDNLHASPGTNGHWLGTTISGQDVFAQLIAGARGSITVGLLSGVLATVLAVLIGVTSGFLGGPVDHALNSATNVVLTLPSFAMTLIVAGYLGSAGGAEEPAIGLVVMAILIGIFEWPSGARYLRSQTMSLRSRDFTMATKMTGESTARLIVVEVLPHLTGIISAMFLRAVVAGIFAEASLNFLGVATQGTISWGTMIANAQTQGALTYGWWWWFLAPGLCIALIGTATALINFGLDEVTNPRLRTANRAVVRAHARKARELQAAGDAA</sequence>
<feature type="transmembrane region" description="Helical" evidence="7">
    <location>
        <begin position="12"/>
        <end position="31"/>
    </location>
</feature>
<evidence type="ECO:0000256" key="7">
    <source>
        <dbReference type="RuleBase" id="RU363032"/>
    </source>
</evidence>
<feature type="transmembrane region" description="Helical" evidence="7">
    <location>
        <begin position="117"/>
        <end position="138"/>
    </location>
</feature>
<dbReference type="InterPro" id="IPR050366">
    <property type="entry name" value="BP-dependent_transpt_permease"/>
</dbReference>
<evidence type="ECO:0000256" key="4">
    <source>
        <dbReference type="ARBA" id="ARBA00022692"/>
    </source>
</evidence>
<dbReference type="GO" id="GO:0071916">
    <property type="term" value="F:dipeptide transmembrane transporter activity"/>
    <property type="evidence" value="ECO:0007669"/>
    <property type="project" value="TreeGrafter"/>
</dbReference>
<dbReference type="RefSeq" id="WP_184832150.1">
    <property type="nucleotide sequence ID" value="NZ_BAAAVN010000015.1"/>
</dbReference>
<evidence type="ECO:0000256" key="2">
    <source>
        <dbReference type="ARBA" id="ARBA00022448"/>
    </source>
</evidence>
<feature type="transmembrane region" description="Helical" evidence="7">
    <location>
        <begin position="253"/>
        <end position="278"/>
    </location>
</feature>
<dbReference type="Proteomes" id="UP000558997">
    <property type="component" value="Unassembled WGS sequence"/>
</dbReference>
<evidence type="ECO:0000313" key="9">
    <source>
        <dbReference type="EMBL" id="MBB5977948.1"/>
    </source>
</evidence>
<evidence type="ECO:0000313" key="10">
    <source>
        <dbReference type="Proteomes" id="UP000558997"/>
    </source>
</evidence>
<dbReference type="EMBL" id="JACHNF010000001">
    <property type="protein sequence ID" value="MBB5977948.1"/>
    <property type="molecule type" value="Genomic_DNA"/>
</dbReference>
<organism evidence="9 10">
    <name type="scientific">Kribbella solani</name>
    <dbReference type="NCBI Taxonomy" id="236067"/>
    <lineage>
        <taxon>Bacteria</taxon>
        <taxon>Bacillati</taxon>
        <taxon>Actinomycetota</taxon>
        <taxon>Actinomycetes</taxon>
        <taxon>Propionibacteriales</taxon>
        <taxon>Kribbellaceae</taxon>
        <taxon>Kribbella</taxon>
    </lineage>
</organism>
<evidence type="ECO:0000256" key="3">
    <source>
        <dbReference type="ARBA" id="ARBA00022475"/>
    </source>
</evidence>
<comment type="caution">
    <text evidence="9">The sequence shown here is derived from an EMBL/GenBank/DDBJ whole genome shotgun (WGS) entry which is preliminary data.</text>
</comment>
<dbReference type="InterPro" id="IPR000515">
    <property type="entry name" value="MetI-like"/>
</dbReference>
<dbReference type="Gene3D" id="1.10.3720.10">
    <property type="entry name" value="MetI-like"/>
    <property type="match status" value="1"/>
</dbReference>
<evidence type="ECO:0000256" key="1">
    <source>
        <dbReference type="ARBA" id="ARBA00004651"/>
    </source>
</evidence>
<keyword evidence="6 7" id="KW-0472">Membrane</keyword>
<keyword evidence="3" id="KW-1003">Cell membrane</keyword>
<dbReference type="PANTHER" id="PTHR43386:SF1">
    <property type="entry name" value="D,D-DIPEPTIDE TRANSPORT SYSTEM PERMEASE PROTEIN DDPC-RELATED"/>
    <property type="match status" value="1"/>
</dbReference>
<evidence type="ECO:0000256" key="6">
    <source>
        <dbReference type="ARBA" id="ARBA00023136"/>
    </source>
</evidence>
<keyword evidence="5 7" id="KW-1133">Transmembrane helix</keyword>
<evidence type="ECO:0000259" key="8">
    <source>
        <dbReference type="PROSITE" id="PS50928"/>
    </source>
</evidence>
<protein>
    <submittedName>
        <fullName evidence="9">Peptide/nickel transport system permease protein</fullName>
    </submittedName>
</protein>
<feature type="domain" description="ABC transmembrane type-1" evidence="8">
    <location>
        <begin position="79"/>
        <end position="275"/>
    </location>
</feature>
<keyword evidence="10" id="KW-1185">Reference proteome</keyword>